<keyword evidence="1" id="KW-0285">Flavoprotein</keyword>
<dbReference type="SUPFAM" id="SSF51905">
    <property type="entry name" value="FAD/NAD(P)-binding domain"/>
    <property type="match status" value="1"/>
</dbReference>
<evidence type="ECO:0000259" key="4">
    <source>
        <dbReference type="Pfam" id="PF01494"/>
    </source>
</evidence>
<keyword evidence="3" id="KW-0560">Oxidoreductase</keyword>
<dbReference type="AlphaFoldDB" id="A0A4S4LA36"/>
<comment type="caution">
    <text evidence="5">The sequence shown here is derived from an EMBL/GenBank/DDBJ whole genome shotgun (WGS) entry which is preliminary data.</text>
</comment>
<proteinExistence type="predicted"/>
<keyword evidence="6" id="KW-1185">Reference proteome</keyword>
<dbReference type="Proteomes" id="UP000310158">
    <property type="component" value="Unassembled WGS sequence"/>
</dbReference>
<dbReference type="Gene3D" id="3.50.50.60">
    <property type="entry name" value="FAD/NAD(P)-binding domain"/>
    <property type="match status" value="1"/>
</dbReference>
<evidence type="ECO:0000256" key="1">
    <source>
        <dbReference type="ARBA" id="ARBA00022630"/>
    </source>
</evidence>
<dbReference type="GO" id="GO:0016491">
    <property type="term" value="F:oxidoreductase activity"/>
    <property type="evidence" value="ECO:0007669"/>
    <property type="project" value="UniProtKB-KW"/>
</dbReference>
<protein>
    <recommendedName>
        <fullName evidence="4">FAD-binding domain-containing protein</fullName>
    </recommendedName>
</protein>
<gene>
    <name evidence="5" type="ORF">EW146_g9018</name>
</gene>
<feature type="non-terminal residue" evidence="5">
    <location>
        <position position="49"/>
    </location>
</feature>
<organism evidence="5 6">
    <name type="scientific">Bondarzewia mesenterica</name>
    <dbReference type="NCBI Taxonomy" id="1095465"/>
    <lineage>
        <taxon>Eukaryota</taxon>
        <taxon>Fungi</taxon>
        <taxon>Dikarya</taxon>
        <taxon>Basidiomycota</taxon>
        <taxon>Agaricomycotina</taxon>
        <taxon>Agaricomycetes</taxon>
        <taxon>Russulales</taxon>
        <taxon>Bondarzewiaceae</taxon>
        <taxon>Bondarzewia</taxon>
    </lineage>
</organism>
<evidence type="ECO:0000256" key="3">
    <source>
        <dbReference type="ARBA" id="ARBA00023002"/>
    </source>
</evidence>
<dbReference type="InterPro" id="IPR002938">
    <property type="entry name" value="FAD-bd"/>
</dbReference>
<evidence type="ECO:0000313" key="5">
    <source>
        <dbReference type="EMBL" id="THH08357.1"/>
    </source>
</evidence>
<name>A0A4S4LA36_9AGAM</name>
<evidence type="ECO:0000313" key="6">
    <source>
        <dbReference type="Proteomes" id="UP000310158"/>
    </source>
</evidence>
<evidence type="ECO:0000256" key="2">
    <source>
        <dbReference type="ARBA" id="ARBA00022827"/>
    </source>
</evidence>
<feature type="domain" description="FAD-binding" evidence="4">
    <location>
        <begin position="5"/>
        <end position="40"/>
    </location>
</feature>
<dbReference type="Pfam" id="PF01494">
    <property type="entry name" value="FAD_binding_3"/>
    <property type="match status" value="1"/>
</dbReference>
<dbReference type="GO" id="GO:0071949">
    <property type="term" value="F:FAD binding"/>
    <property type="evidence" value="ECO:0007669"/>
    <property type="project" value="InterPro"/>
</dbReference>
<sequence length="49" mass="5355">MSFNVPVLIVGAGPAGLVAALSLAQHGIKVRIIDKSRQVSRWFARIWPQ</sequence>
<dbReference type="InterPro" id="IPR036188">
    <property type="entry name" value="FAD/NAD-bd_sf"/>
</dbReference>
<reference evidence="5 6" key="1">
    <citation type="submission" date="2019-02" db="EMBL/GenBank/DDBJ databases">
        <title>Genome sequencing of the rare red list fungi Bondarzewia mesenterica.</title>
        <authorList>
            <person name="Buettner E."/>
            <person name="Kellner H."/>
        </authorList>
    </citation>
    <scope>NUCLEOTIDE SEQUENCE [LARGE SCALE GENOMIC DNA]</scope>
    <source>
        <strain evidence="5 6">DSM 108281</strain>
    </source>
</reference>
<keyword evidence="2" id="KW-0274">FAD</keyword>
<dbReference type="EMBL" id="SGPL01000705">
    <property type="protein sequence ID" value="THH08357.1"/>
    <property type="molecule type" value="Genomic_DNA"/>
</dbReference>
<accession>A0A4S4LA36</accession>